<reference evidence="2" key="2">
    <citation type="journal article" date="2008" name="Nucleic Acids Res.">
        <title>The rice annotation project database (RAP-DB): 2008 update.</title>
        <authorList>
            <consortium name="The rice annotation project (RAP)"/>
        </authorList>
    </citation>
    <scope>GENOME REANNOTATION</scope>
    <source>
        <strain evidence="2">cv. Nipponbare</strain>
    </source>
</reference>
<dbReference type="AlphaFoldDB" id="Q7EYV2"/>
<evidence type="ECO:0000313" key="2">
    <source>
        <dbReference type="Proteomes" id="UP000000763"/>
    </source>
</evidence>
<accession>Q7EYV2</accession>
<protein>
    <submittedName>
        <fullName evidence="1">Uncharacterized protein</fullName>
    </submittedName>
</protein>
<evidence type="ECO:0000313" key="1">
    <source>
        <dbReference type="EMBL" id="BAC84132.1"/>
    </source>
</evidence>
<dbReference type="Proteomes" id="UP000000763">
    <property type="component" value="Chromosome 7"/>
</dbReference>
<gene>
    <name evidence="1" type="primary">OSJNBb0015I22.105</name>
</gene>
<sequence>MDDLADDLIRPLKPPWMRRCGHLPATSPPARFGRGKIWKREGSWGAPLVPPIPLSMSLHYRRGPELVFSPVGMKAERIVSVHQEKIPFGADNSRIVRIQIRT</sequence>
<dbReference type="EMBL" id="AP005252">
    <property type="protein sequence ID" value="BAC84132.1"/>
    <property type="molecule type" value="Genomic_DNA"/>
</dbReference>
<proteinExistence type="predicted"/>
<name>Q7EYV2_ORYSJ</name>
<organism evidence="1 2">
    <name type="scientific">Oryza sativa subsp. japonica</name>
    <name type="common">Rice</name>
    <dbReference type="NCBI Taxonomy" id="39947"/>
    <lineage>
        <taxon>Eukaryota</taxon>
        <taxon>Viridiplantae</taxon>
        <taxon>Streptophyta</taxon>
        <taxon>Embryophyta</taxon>
        <taxon>Tracheophyta</taxon>
        <taxon>Spermatophyta</taxon>
        <taxon>Magnoliopsida</taxon>
        <taxon>Liliopsida</taxon>
        <taxon>Poales</taxon>
        <taxon>Poaceae</taxon>
        <taxon>BOP clade</taxon>
        <taxon>Oryzoideae</taxon>
        <taxon>Oryzeae</taxon>
        <taxon>Oryzinae</taxon>
        <taxon>Oryza</taxon>
        <taxon>Oryza sativa</taxon>
    </lineage>
</organism>
<reference evidence="2" key="1">
    <citation type="journal article" date="2005" name="Nature">
        <title>The map-based sequence of the rice genome.</title>
        <authorList>
            <consortium name="International rice genome sequencing project (IRGSP)"/>
            <person name="Matsumoto T."/>
            <person name="Wu J."/>
            <person name="Kanamori H."/>
            <person name="Katayose Y."/>
            <person name="Fujisawa M."/>
            <person name="Namiki N."/>
            <person name="Mizuno H."/>
            <person name="Yamamoto K."/>
            <person name="Antonio B.A."/>
            <person name="Baba T."/>
            <person name="Sakata K."/>
            <person name="Nagamura Y."/>
            <person name="Aoki H."/>
            <person name="Arikawa K."/>
            <person name="Arita K."/>
            <person name="Bito T."/>
            <person name="Chiden Y."/>
            <person name="Fujitsuka N."/>
            <person name="Fukunaka R."/>
            <person name="Hamada M."/>
            <person name="Harada C."/>
            <person name="Hayashi A."/>
            <person name="Hijishita S."/>
            <person name="Honda M."/>
            <person name="Hosokawa S."/>
            <person name="Ichikawa Y."/>
            <person name="Idonuma A."/>
            <person name="Iijima M."/>
            <person name="Ikeda M."/>
            <person name="Ikeno M."/>
            <person name="Ito K."/>
            <person name="Ito S."/>
            <person name="Ito T."/>
            <person name="Ito Y."/>
            <person name="Ito Y."/>
            <person name="Iwabuchi A."/>
            <person name="Kamiya K."/>
            <person name="Karasawa W."/>
            <person name="Kurita K."/>
            <person name="Katagiri S."/>
            <person name="Kikuta A."/>
            <person name="Kobayashi H."/>
            <person name="Kobayashi N."/>
            <person name="Machita K."/>
            <person name="Maehara T."/>
            <person name="Masukawa M."/>
            <person name="Mizubayashi T."/>
            <person name="Mukai Y."/>
            <person name="Nagasaki H."/>
            <person name="Nagata Y."/>
            <person name="Naito S."/>
            <person name="Nakashima M."/>
            <person name="Nakama Y."/>
            <person name="Nakamichi Y."/>
            <person name="Nakamura M."/>
            <person name="Meguro A."/>
            <person name="Negishi M."/>
            <person name="Ohta I."/>
            <person name="Ohta T."/>
            <person name="Okamoto M."/>
            <person name="Ono N."/>
            <person name="Saji S."/>
            <person name="Sakaguchi M."/>
            <person name="Sakai K."/>
            <person name="Shibata M."/>
            <person name="Shimokawa T."/>
            <person name="Song J."/>
            <person name="Takazaki Y."/>
            <person name="Terasawa K."/>
            <person name="Tsugane M."/>
            <person name="Tsuji K."/>
            <person name="Ueda S."/>
            <person name="Waki K."/>
            <person name="Yamagata H."/>
            <person name="Yamamoto M."/>
            <person name="Yamamoto S."/>
            <person name="Yamane H."/>
            <person name="Yoshiki S."/>
            <person name="Yoshihara R."/>
            <person name="Yukawa K."/>
            <person name="Zhong H."/>
            <person name="Yano M."/>
            <person name="Yuan Q."/>
            <person name="Ouyang S."/>
            <person name="Liu J."/>
            <person name="Jones K.M."/>
            <person name="Gansberger K."/>
            <person name="Moffat K."/>
            <person name="Hill J."/>
            <person name="Bera J."/>
            <person name="Fadrosh D."/>
            <person name="Jin S."/>
            <person name="Johri S."/>
            <person name="Kim M."/>
            <person name="Overton L."/>
            <person name="Reardon M."/>
            <person name="Tsitrin T."/>
            <person name="Vuong H."/>
            <person name="Weaver B."/>
            <person name="Ciecko A."/>
            <person name="Tallon L."/>
            <person name="Jackson J."/>
            <person name="Pai G."/>
            <person name="Aken S.V."/>
            <person name="Utterback T."/>
            <person name="Reidmuller S."/>
            <person name="Feldblyum T."/>
            <person name="Hsiao J."/>
            <person name="Zismann V."/>
            <person name="Iobst S."/>
            <person name="de Vazeille A.R."/>
            <person name="Buell C.R."/>
            <person name="Ying K."/>
            <person name="Li Y."/>
            <person name="Lu T."/>
            <person name="Huang Y."/>
            <person name="Zhao Q."/>
            <person name="Feng Q."/>
            <person name="Zhang L."/>
            <person name="Zhu J."/>
            <person name="Weng Q."/>
            <person name="Mu J."/>
            <person name="Lu Y."/>
            <person name="Fan D."/>
            <person name="Liu Y."/>
            <person name="Guan J."/>
            <person name="Zhang Y."/>
            <person name="Yu S."/>
            <person name="Liu X."/>
            <person name="Zhang Y."/>
            <person name="Hong G."/>
            <person name="Han B."/>
            <person name="Choisne N."/>
            <person name="Demange N."/>
            <person name="Orjeda G."/>
            <person name="Samain S."/>
            <person name="Cattolico L."/>
            <person name="Pelletier E."/>
            <person name="Couloux A."/>
            <person name="Segurens B."/>
            <person name="Wincker P."/>
            <person name="D'Hont A."/>
            <person name="Scarpelli C."/>
            <person name="Weissenbach J."/>
            <person name="Salanoubat M."/>
            <person name="Quetier F."/>
            <person name="Yu Y."/>
            <person name="Kim H.R."/>
            <person name="Rambo T."/>
            <person name="Currie J."/>
            <person name="Collura K."/>
            <person name="Luo M."/>
            <person name="Yang T."/>
            <person name="Ammiraju J.S.S."/>
            <person name="Engler F."/>
            <person name="Soderlund C."/>
            <person name="Wing R.A."/>
            <person name="Palmer L.E."/>
            <person name="de la Bastide M."/>
            <person name="Spiegel L."/>
            <person name="Nascimento L."/>
            <person name="Zutavern T."/>
            <person name="O'Shaughnessy A."/>
            <person name="Dike S."/>
            <person name="Dedhia N."/>
            <person name="Preston R."/>
            <person name="Balija V."/>
            <person name="McCombie W.R."/>
            <person name="Chow T."/>
            <person name="Chen H."/>
            <person name="Chung M."/>
            <person name="Chen C."/>
            <person name="Shaw J."/>
            <person name="Wu H."/>
            <person name="Hsiao K."/>
            <person name="Chao Y."/>
            <person name="Chu M."/>
            <person name="Cheng C."/>
            <person name="Hour A."/>
            <person name="Lee P."/>
            <person name="Lin S."/>
            <person name="Lin Y."/>
            <person name="Liou J."/>
            <person name="Liu S."/>
            <person name="Hsing Y."/>
            <person name="Raghuvanshi S."/>
            <person name="Mohanty A."/>
            <person name="Bharti A.K."/>
            <person name="Gaur A."/>
            <person name="Gupta V."/>
            <person name="Kumar D."/>
            <person name="Ravi V."/>
            <person name="Vij S."/>
            <person name="Kapur A."/>
            <person name="Khurana P."/>
            <person name="Khurana P."/>
            <person name="Khurana J.P."/>
            <person name="Tyagi A.K."/>
            <person name="Gaikwad K."/>
            <person name="Singh A."/>
            <person name="Dalal V."/>
            <person name="Srivastava S."/>
            <person name="Dixit A."/>
            <person name="Pal A.K."/>
            <person name="Ghazi I.A."/>
            <person name="Yadav M."/>
            <person name="Pandit A."/>
            <person name="Bhargava A."/>
            <person name="Sureshbabu K."/>
            <person name="Batra K."/>
            <person name="Sharma T.R."/>
            <person name="Mohapatra T."/>
            <person name="Singh N.K."/>
            <person name="Messing J."/>
            <person name="Nelson A.B."/>
            <person name="Fuks G."/>
            <person name="Kavchok S."/>
            <person name="Keizer G."/>
            <person name="Linton E."/>
            <person name="Llaca V."/>
            <person name="Song R."/>
            <person name="Tanyolac B."/>
            <person name="Young S."/>
            <person name="Ho-Il K."/>
            <person name="Hahn J.H."/>
            <person name="Sangsakoo G."/>
            <person name="Vanavichit A."/>
            <person name="de Mattos Luiz.A.T."/>
            <person name="Zimmer P.D."/>
            <person name="Malone G."/>
            <person name="Dellagostin O."/>
            <person name="de Oliveira A.C."/>
            <person name="Bevan M."/>
            <person name="Bancroft I."/>
            <person name="Minx P."/>
            <person name="Cordum H."/>
            <person name="Wilson R."/>
            <person name="Cheng Z."/>
            <person name="Jin W."/>
            <person name="Jiang J."/>
            <person name="Leong S.A."/>
            <person name="Iwama H."/>
            <person name="Gojobori T."/>
            <person name="Itoh T."/>
            <person name="Niimura Y."/>
            <person name="Fujii Y."/>
            <person name="Habara T."/>
            <person name="Sakai H."/>
            <person name="Sato Y."/>
            <person name="Wilson G."/>
            <person name="Kumar K."/>
            <person name="McCouch S."/>
            <person name="Juretic N."/>
            <person name="Hoen D."/>
            <person name="Wright S."/>
            <person name="Bruskiewich R."/>
            <person name="Bureau T."/>
            <person name="Miyao A."/>
            <person name="Hirochika H."/>
            <person name="Nishikawa T."/>
            <person name="Kadowaki K."/>
            <person name="Sugiura M."/>
            <person name="Burr B."/>
            <person name="Sasaki T."/>
        </authorList>
    </citation>
    <scope>NUCLEOTIDE SEQUENCE [LARGE SCALE GENOMIC DNA]</scope>
    <source>
        <strain evidence="2">cv. Nipponbare</strain>
    </source>
</reference>